<gene>
    <name evidence="1" type="ORF">B296_00044699</name>
</gene>
<comment type="caution">
    <text evidence="1">The sequence shown here is derived from an EMBL/GenBank/DDBJ whole genome shotgun (WGS) entry which is preliminary data.</text>
</comment>
<name>A0A426XJI5_ENSVE</name>
<evidence type="ECO:0000313" key="2">
    <source>
        <dbReference type="Proteomes" id="UP000287651"/>
    </source>
</evidence>
<evidence type="ECO:0000313" key="1">
    <source>
        <dbReference type="EMBL" id="RRT39689.1"/>
    </source>
</evidence>
<organism evidence="1 2">
    <name type="scientific">Ensete ventricosum</name>
    <name type="common">Abyssinian banana</name>
    <name type="synonym">Musa ensete</name>
    <dbReference type="NCBI Taxonomy" id="4639"/>
    <lineage>
        <taxon>Eukaryota</taxon>
        <taxon>Viridiplantae</taxon>
        <taxon>Streptophyta</taxon>
        <taxon>Embryophyta</taxon>
        <taxon>Tracheophyta</taxon>
        <taxon>Spermatophyta</taxon>
        <taxon>Magnoliopsida</taxon>
        <taxon>Liliopsida</taxon>
        <taxon>Zingiberales</taxon>
        <taxon>Musaceae</taxon>
        <taxon>Ensete</taxon>
    </lineage>
</organism>
<protein>
    <submittedName>
        <fullName evidence="1">Uncharacterized protein</fullName>
    </submittedName>
</protein>
<dbReference type="AlphaFoldDB" id="A0A426XJI5"/>
<sequence length="174" mass="20503">MDRVLISLHAPSRKFKILVIPNILAHRKSYEHGFVKNTMVLKFTKSLARTRVTREVVFRSVFRTPSPKFKMLAIPNVLAHGMSYKHGFVKKRDSHKVCTKSRAKSSFDKFFVHHLENSKYWPFAMIGPLEVVRARFPEKSDDHKLCTKSRAKSCFDRIFVHCLRNSKYWPFPMY</sequence>
<reference evidence="1 2" key="1">
    <citation type="journal article" date="2014" name="Agronomy (Basel)">
        <title>A Draft Genome Sequence for Ensete ventricosum, the Drought-Tolerant Tree Against Hunger.</title>
        <authorList>
            <person name="Harrison J."/>
            <person name="Moore K.A."/>
            <person name="Paszkiewicz K."/>
            <person name="Jones T."/>
            <person name="Grant M."/>
            <person name="Ambacheew D."/>
            <person name="Muzemil S."/>
            <person name="Studholme D.J."/>
        </authorList>
    </citation>
    <scope>NUCLEOTIDE SEQUENCE [LARGE SCALE GENOMIC DNA]</scope>
</reference>
<dbReference type="Proteomes" id="UP000287651">
    <property type="component" value="Unassembled WGS sequence"/>
</dbReference>
<proteinExistence type="predicted"/>
<accession>A0A426XJI5</accession>
<dbReference type="EMBL" id="AMZH03019977">
    <property type="protein sequence ID" value="RRT39689.1"/>
    <property type="molecule type" value="Genomic_DNA"/>
</dbReference>